<dbReference type="Gene3D" id="3.30.1330.40">
    <property type="entry name" value="RutC-like"/>
    <property type="match status" value="1"/>
</dbReference>
<keyword evidence="3" id="KW-1185">Reference proteome</keyword>
<gene>
    <name evidence="2" type="ORF">H9645_04395</name>
</gene>
<comment type="caution">
    <text evidence="2">The sequence shown here is derived from an EMBL/GenBank/DDBJ whole genome shotgun (WGS) entry which is preliminary data.</text>
</comment>
<protein>
    <submittedName>
        <fullName evidence="2">Pteridine-dependent deoxygenase</fullName>
    </submittedName>
</protein>
<dbReference type="RefSeq" id="WP_191728529.1">
    <property type="nucleotide sequence ID" value="NZ_JACSQJ010000002.1"/>
</dbReference>
<dbReference type="SUPFAM" id="SSF55298">
    <property type="entry name" value="YjgF-like"/>
    <property type="match status" value="1"/>
</dbReference>
<dbReference type="InterPro" id="IPR049368">
    <property type="entry name" value="FkbO_Hyg5-like_N"/>
</dbReference>
<dbReference type="Proteomes" id="UP000647183">
    <property type="component" value="Unassembled WGS sequence"/>
</dbReference>
<organism evidence="2 3">
    <name type="scientific">Luteimonas colneyensis</name>
    <dbReference type="NCBI Taxonomy" id="2762230"/>
    <lineage>
        <taxon>Bacteria</taxon>
        <taxon>Pseudomonadati</taxon>
        <taxon>Pseudomonadota</taxon>
        <taxon>Gammaproteobacteria</taxon>
        <taxon>Lysobacterales</taxon>
        <taxon>Lysobacteraceae</taxon>
        <taxon>Luteimonas</taxon>
    </lineage>
</organism>
<dbReference type="CDD" id="cd06153">
    <property type="entry name" value="YjgF_YER057c_UK114_like_5"/>
    <property type="match status" value="1"/>
</dbReference>
<reference evidence="2 3" key="1">
    <citation type="submission" date="2020-08" db="EMBL/GenBank/DDBJ databases">
        <title>A Genomic Blueprint of the Chicken Gut Microbiome.</title>
        <authorList>
            <person name="Gilroy R."/>
            <person name="Ravi A."/>
            <person name="Getino M."/>
            <person name="Pursley I."/>
            <person name="Horton D.L."/>
            <person name="Alikhan N.-F."/>
            <person name="Baker D."/>
            <person name="Gharbi K."/>
            <person name="Hall N."/>
            <person name="Watson M."/>
            <person name="Adriaenssens E.M."/>
            <person name="Foster-Nyarko E."/>
            <person name="Jarju S."/>
            <person name="Secka A."/>
            <person name="Antonio M."/>
            <person name="Oren A."/>
            <person name="Chaudhuri R."/>
            <person name="La Ragione R.M."/>
            <person name="Hildebrand F."/>
            <person name="Pallen M.J."/>
        </authorList>
    </citation>
    <scope>NUCLEOTIDE SEQUENCE [LARGE SCALE GENOMIC DNA]</scope>
    <source>
        <strain evidence="2 3">Sa2BVA3</strain>
    </source>
</reference>
<sequence>MSRAMQDASRGGAARLAVEYVHADDPARLLDGDDVLAVFGFGTAAPGSLGDPRYLRVPLEPHGDAPYEVWHANAPVMRGCDDGVRWASDGELMFGVIEVAEHDGDVQEAARAAYARMAAFTTGSRTPRLLRIWNYVDAITFGEGDDERYRAFCVGRAQGLGDFDVRSLPAATAIGRCDGERVVQVYWLASVAAGTPVENPRQVSAYRYPRRYGPQPPSFARAMLPPAGSAMPLMLSGTAAVVGHVSMHDGEVLAQLDETFNNFDALVGAARAHDPSLPPRFGAGTRLKVYVRDRDDLALVADALDRRFGDAVPRLLLHAAICRRELAVEIDGVHGRPAD</sequence>
<name>A0ABR8UGX9_9GAMM</name>
<proteinExistence type="predicted"/>
<feature type="domain" description="Chorismatase FkbO/Hyg5-like N-terminal" evidence="1">
    <location>
        <begin position="68"/>
        <end position="189"/>
    </location>
</feature>
<evidence type="ECO:0000313" key="3">
    <source>
        <dbReference type="Proteomes" id="UP000647183"/>
    </source>
</evidence>
<dbReference type="InterPro" id="IPR035959">
    <property type="entry name" value="RutC-like_sf"/>
</dbReference>
<evidence type="ECO:0000259" key="1">
    <source>
        <dbReference type="Pfam" id="PF21168"/>
    </source>
</evidence>
<dbReference type="Pfam" id="PF21168">
    <property type="entry name" value="FkbO_Hyg5-like_N"/>
    <property type="match status" value="1"/>
</dbReference>
<dbReference type="EMBL" id="JACSQJ010000002">
    <property type="protein sequence ID" value="MBD7987261.1"/>
    <property type="molecule type" value="Genomic_DNA"/>
</dbReference>
<accession>A0ABR8UGX9</accession>
<evidence type="ECO:0000313" key="2">
    <source>
        <dbReference type="EMBL" id="MBD7987261.1"/>
    </source>
</evidence>